<keyword evidence="1" id="KW-0732">Signal</keyword>
<evidence type="ECO:0000256" key="1">
    <source>
        <dbReference type="SAM" id="SignalP"/>
    </source>
</evidence>
<comment type="caution">
    <text evidence="2">The sequence shown here is derived from an EMBL/GenBank/DDBJ whole genome shotgun (WGS) entry which is preliminary data.</text>
</comment>
<gene>
    <name evidence="2" type="ORF">I2H38_10325</name>
</gene>
<feature type="chain" id="PRO_5036840310" description="Calcineurin-like phosphoesterase domain-containing protein" evidence="1">
    <location>
        <begin position="22"/>
        <end position="323"/>
    </location>
</feature>
<accession>A0A931BTZ3</accession>
<sequence length="323" mass="35831">MIRTLKAACLGLLALTSPTLAAGPNAFEFVALGDMPYNIPKDYEKFDRLIAAINKIGPAFSIHIGDIKSGSSLCTTENFQKVFNQFATFEGPLVYTPGDNEWTDCHRDAAGKFDPLERLSVIRSMFYPKPDQSLGRKPMPVESQALAMPEHKTFVENARFEKNGVMFVTLHIVGSNNNFEPLNPKTALEYFERDRANIAWLDDSVKKASERGLKAMVIGFQANPYDIRQKTGGLPVASAFVNTLKGIERAAKILNRPILVIEGDEHVFEYVPMQNAEFKPIPGVMRLQVMGADQVQAVRVTVDPDDPAVFGIQPLMVRENLAN</sequence>
<organism evidence="2 3">
    <name type="scientific">Microvirga alba</name>
    <dbReference type="NCBI Taxonomy" id="2791025"/>
    <lineage>
        <taxon>Bacteria</taxon>
        <taxon>Pseudomonadati</taxon>
        <taxon>Pseudomonadota</taxon>
        <taxon>Alphaproteobacteria</taxon>
        <taxon>Hyphomicrobiales</taxon>
        <taxon>Methylobacteriaceae</taxon>
        <taxon>Microvirga</taxon>
    </lineage>
</organism>
<dbReference type="AlphaFoldDB" id="A0A931BTZ3"/>
<keyword evidence="3" id="KW-1185">Reference proteome</keyword>
<reference evidence="2" key="1">
    <citation type="submission" date="2020-11" db="EMBL/GenBank/DDBJ databases">
        <authorList>
            <person name="Kim M.K."/>
        </authorList>
    </citation>
    <scope>NUCLEOTIDE SEQUENCE</scope>
    <source>
        <strain evidence="2">BT350</strain>
    </source>
</reference>
<dbReference type="Gene3D" id="3.60.21.10">
    <property type="match status" value="1"/>
</dbReference>
<protein>
    <recommendedName>
        <fullName evidence="4">Calcineurin-like phosphoesterase domain-containing protein</fullName>
    </recommendedName>
</protein>
<dbReference type="InterPro" id="IPR029052">
    <property type="entry name" value="Metallo-depent_PP-like"/>
</dbReference>
<dbReference type="EMBL" id="JADQDO010000004">
    <property type="protein sequence ID" value="MBF9233770.1"/>
    <property type="molecule type" value="Genomic_DNA"/>
</dbReference>
<dbReference type="SUPFAM" id="SSF56300">
    <property type="entry name" value="Metallo-dependent phosphatases"/>
    <property type="match status" value="1"/>
</dbReference>
<dbReference type="RefSeq" id="WP_196271770.1">
    <property type="nucleotide sequence ID" value="NZ_JADQDO010000004.1"/>
</dbReference>
<dbReference type="Proteomes" id="UP000599312">
    <property type="component" value="Unassembled WGS sequence"/>
</dbReference>
<feature type="signal peptide" evidence="1">
    <location>
        <begin position="1"/>
        <end position="21"/>
    </location>
</feature>
<evidence type="ECO:0008006" key="4">
    <source>
        <dbReference type="Google" id="ProtNLM"/>
    </source>
</evidence>
<proteinExistence type="predicted"/>
<evidence type="ECO:0000313" key="2">
    <source>
        <dbReference type="EMBL" id="MBF9233770.1"/>
    </source>
</evidence>
<evidence type="ECO:0000313" key="3">
    <source>
        <dbReference type="Proteomes" id="UP000599312"/>
    </source>
</evidence>
<name>A0A931BTZ3_9HYPH</name>